<feature type="binding site" evidence="16 17">
    <location>
        <position position="115"/>
    </location>
    <ligand>
        <name>[2Fe-2S] cluster</name>
        <dbReference type="ChEBI" id="CHEBI:190135"/>
    </ligand>
</feature>
<evidence type="ECO:0000256" key="14">
    <source>
        <dbReference type="ARBA" id="ARBA00057568"/>
    </source>
</evidence>
<evidence type="ECO:0000256" key="4">
    <source>
        <dbReference type="ARBA" id="ARBA00012236"/>
    </source>
</evidence>
<dbReference type="InterPro" id="IPR006638">
    <property type="entry name" value="Elp3/MiaA/NifB-like_rSAM"/>
</dbReference>
<accession>A0A498Q4C2</accession>
<dbReference type="AlphaFoldDB" id="A0A498Q4C2"/>
<feature type="binding site" evidence="16 17">
    <location>
        <position position="148"/>
    </location>
    <ligand>
        <name>[2Fe-2S] cluster</name>
        <dbReference type="ChEBI" id="CHEBI:190135"/>
    </ligand>
</feature>
<dbReference type="GO" id="GO:0004076">
    <property type="term" value="F:biotin synthase activity"/>
    <property type="evidence" value="ECO:0007669"/>
    <property type="project" value="UniProtKB-UniRule"/>
</dbReference>
<comment type="cofactor">
    <cofactor evidence="17">
        <name>[2Fe-2S] cluster</name>
        <dbReference type="ChEBI" id="CHEBI:190135"/>
    </cofactor>
    <text evidence="17">Binds 1 [2Fe-2S] cluster. The cluster is coordinated with 3 cysteines and 1 arginine.</text>
</comment>
<keyword evidence="6 16" id="KW-0808">Transferase</keyword>
<dbReference type="InterPro" id="IPR013785">
    <property type="entry name" value="Aldolase_TIM"/>
</dbReference>
<dbReference type="SUPFAM" id="SSF102114">
    <property type="entry name" value="Radical SAM enzymes"/>
    <property type="match status" value="1"/>
</dbReference>
<proteinExistence type="inferred from homology"/>
<evidence type="ECO:0000256" key="2">
    <source>
        <dbReference type="ARBA" id="ARBA00010765"/>
    </source>
</evidence>
<evidence type="ECO:0000256" key="10">
    <source>
        <dbReference type="ARBA" id="ARBA00022756"/>
    </source>
</evidence>
<comment type="subunit">
    <text evidence="3 16">Homodimer.</text>
</comment>
<evidence type="ECO:0000256" key="17">
    <source>
        <dbReference type="PIRSR" id="PIRSR001619-1"/>
    </source>
</evidence>
<dbReference type="InterPro" id="IPR002684">
    <property type="entry name" value="Biotin_synth/BioAB"/>
</dbReference>
<comment type="catalytic activity">
    <reaction evidence="13 16">
        <text>(4R,5S)-dethiobiotin + (sulfur carrier)-SH + 2 reduced [2Fe-2S]-[ferredoxin] + 2 S-adenosyl-L-methionine = (sulfur carrier)-H + biotin + 2 5'-deoxyadenosine + 2 L-methionine + 2 oxidized [2Fe-2S]-[ferredoxin]</text>
        <dbReference type="Rhea" id="RHEA:22060"/>
        <dbReference type="Rhea" id="RHEA-COMP:10000"/>
        <dbReference type="Rhea" id="RHEA-COMP:10001"/>
        <dbReference type="Rhea" id="RHEA-COMP:14737"/>
        <dbReference type="Rhea" id="RHEA-COMP:14739"/>
        <dbReference type="ChEBI" id="CHEBI:17319"/>
        <dbReference type="ChEBI" id="CHEBI:29917"/>
        <dbReference type="ChEBI" id="CHEBI:33737"/>
        <dbReference type="ChEBI" id="CHEBI:33738"/>
        <dbReference type="ChEBI" id="CHEBI:57586"/>
        <dbReference type="ChEBI" id="CHEBI:57844"/>
        <dbReference type="ChEBI" id="CHEBI:59789"/>
        <dbReference type="ChEBI" id="CHEBI:64428"/>
        <dbReference type="ChEBI" id="CHEBI:149473"/>
        <dbReference type="EC" id="2.8.1.6"/>
    </reaction>
</comment>
<dbReference type="SMART" id="SM00876">
    <property type="entry name" value="BATS"/>
    <property type="match status" value="1"/>
</dbReference>
<evidence type="ECO:0000256" key="6">
    <source>
        <dbReference type="ARBA" id="ARBA00022679"/>
    </source>
</evidence>
<dbReference type="FunFam" id="3.20.20.70:FF:000026">
    <property type="entry name" value="Biotin synthase"/>
    <property type="match status" value="1"/>
</dbReference>
<dbReference type="Gene3D" id="3.20.20.70">
    <property type="entry name" value="Aldolase class I"/>
    <property type="match status" value="1"/>
</dbReference>
<evidence type="ECO:0000256" key="8">
    <source>
        <dbReference type="ARBA" id="ARBA00022714"/>
    </source>
</evidence>
<evidence type="ECO:0000256" key="18">
    <source>
        <dbReference type="SAM" id="MobiDB-lite"/>
    </source>
</evidence>
<dbReference type="GO" id="GO:0051537">
    <property type="term" value="F:2 iron, 2 sulfur cluster binding"/>
    <property type="evidence" value="ECO:0007669"/>
    <property type="project" value="UniProtKB-KW"/>
</dbReference>
<comment type="function">
    <text evidence="14 16">Catalyzes the conversion of dethiobiotin (DTB) to biotin by the insertion of a sulfur atom into dethiobiotin via a radical-based mechanism.</text>
</comment>
<comment type="cofactor">
    <cofactor evidence="16">
        <name>[2Fe-2S] cluster</name>
        <dbReference type="ChEBI" id="CHEBI:190135"/>
    </cofactor>
    <text evidence="16">Binds 1 [2Fe-2S] cluster. The cluster is coordinated with 3 cysteines and 1 arginine.</text>
</comment>
<feature type="region of interest" description="Disordered" evidence="18">
    <location>
        <begin position="331"/>
        <end position="363"/>
    </location>
</feature>
<reference evidence="20 21" key="1">
    <citation type="submission" date="2018-09" db="EMBL/GenBank/DDBJ databases">
        <authorList>
            <person name="Tagini F."/>
        </authorList>
    </citation>
    <scope>NUCLEOTIDE SEQUENCE [LARGE SCALE GENOMIC DNA]</scope>
    <source>
        <strain evidence="20 21">MK136</strain>
    </source>
</reference>
<evidence type="ECO:0000313" key="20">
    <source>
        <dbReference type="EMBL" id="VBA39503.1"/>
    </source>
</evidence>
<dbReference type="EMBL" id="UPHP01000071">
    <property type="protein sequence ID" value="VBA39503.1"/>
    <property type="molecule type" value="Genomic_DNA"/>
</dbReference>
<feature type="binding site" evidence="16 17">
    <location>
        <position position="71"/>
    </location>
    <ligand>
        <name>[4Fe-4S] cluster</name>
        <dbReference type="ChEBI" id="CHEBI:49883"/>
        <note>4Fe-4S-S-AdoMet</note>
    </ligand>
</feature>
<dbReference type="SFLD" id="SFLDS00029">
    <property type="entry name" value="Radical_SAM"/>
    <property type="match status" value="1"/>
</dbReference>
<dbReference type="RefSeq" id="WP_244603929.1">
    <property type="nucleotide sequence ID" value="NZ_UPHP01000071.1"/>
</dbReference>
<evidence type="ECO:0000256" key="15">
    <source>
        <dbReference type="ARBA" id="ARBA00070199"/>
    </source>
</evidence>
<dbReference type="EC" id="2.8.1.6" evidence="4 16"/>
<evidence type="ECO:0000256" key="9">
    <source>
        <dbReference type="ARBA" id="ARBA00022723"/>
    </source>
</evidence>
<name>A0A498Q4C2_9MYCO</name>
<dbReference type="InterPro" id="IPR058240">
    <property type="entry name" value="rSAM_sf"/>
</dbReference>
<dbReference type="InterPro" id="IPR007197">
    <property type="entry name" value="rSAM"/>
</dbReference>
<dbReference type="InterPro" id="IPR024177">
    <property type="entry name" value="Biotin_synthase"/>
</dbReference>
<evidence type="ECO:0000313" key="21">
    <source>
        <dbReference type="Proteomes" id="UP000273307"/>
    </source>
</evidence>
<protein>
    <recommendedName>
        <fullName evidence="15 16">Biotin synthase</fullName>
        <ecNumber evidence="4 16">2.8.1.6</ecNumber>
    </recommendedName>
</protein>
<dbReference type="PANTHER" id="PTHR22976:SF2">
    <property type="entry name" value="BIOTIN SYNTHASE, MITOCHONDRIAL"/>
    <property type="match status" value="1"/>
</dbReference>
<keyword evidence="8 16" id="KW-0001">2Fe-2S</keyword>
<keyword evidence="12 16" id="KW-0411">Iron-sulfur</keyword>
<feature type="binding site" evidence="16 17">
    <location>
        <position position="75"/>
    </location>
    <ligand>
        <name>[4Fe-4S] cluster</name>
        <dbReference type="ChEBI" id="CHEBI:49883"/>
        <note>4Fe-4S-S-AdoMet</note>
    </ligand>
</feature>
<feature type="compositionally biased region" description="Basic residues" evidence="18">
    <location>
        <begin position="350"/>
        <end position="363"/>
    </location>
</feature>
<keyword evidence="5 16" id="KW-0004">4Fe-4S</keyword>
<dbReference type="PIRSF" id="PIRSF001619">
    <property type="entry name" value="Biotin_synth"/>
    <property type="match status" value="1"/>
</dbReference>
<evidence type="ECO:0000256" key="5">
    <source>
        <dbReference type="ARBA" id="ARBA00022485"/>
    </source>
</evidence>
<dbReference type="SFLD" id="SFLDG01278">
    <property type="entry name" value="biotin_synthase_like"/>
    <property type="match status" value="1"/>
</dbReference>
<dbReference type="InterPro" id="IPR010722">
    <property type="entry name" value="BATS_dom"/>
</dbReference>
<keyword evidence="11 16" id="KW-0408">Iron</keyword>
<evidence type="ECO:0000256" key="7">
    <source>
        <dbReference type="ARBA" id="ARBA00022691"/>
    </source>
</evidence>
<gene>
    <name evidence="20" type="primary">bioB_1</name>
    <name evidence="16" type="synonym">bioB</name>
    <name evidence="20" type="ORF">LAUMK136_03027</name>
</gene>
<dbReference type="Pfam" id="PF06968">
    <property type="entry name" value="BATS"/>
    <property type="match status" value="1"/>
</dbReference>
<dbReference type="UniPathway" id="UPA00078">
    <property type="reaction ID" value="UER00162"/>
</dbReference>
<dbReference type="GO" id="GO:0009102">
    <property type="term" value="P:biotin biosynthetic process"/>
    <property type="evidence" value="ECO:0007669"/>
    <property type="project" value="UniProtKB-UniRule"/>
</dbReference>
<dbReference type="Pfam" id="PF04055">
    <property type="entry name" value="Radical_SAM"/>
    <property type="match status" value="1"/>
</dbReference>
<feature type="binding site" evidence="16 17">
    <location>
        <position position="278"/>
    </location>
    <ligand>
        <name>[2Fe-2S] cluster</name>
        <dbReference type="ChEBI" id="CHEBI:190135"/>
    </ligand>
</feature>
<keyword evidence="21" id="KW-1185">Reference proteome</keyword>
<feature type="binding site" evidence="16 17">
    <location>
        <position position="78"/>
    </location>
    <ligand>
        <name>[4Fe-4S] cluster</name>
        <dbReference type="ChEBI" id="CHEBI:49883"/>
        <note>4Fe-4S-S-AdoMet</note>
    </ligand>
</feature>
<evidence type="ECO:0000256" key="3">
    <source>
        <dbReference type="ARBA" id="ARBA00011738"/>
    </source>
</evidence>
<evidence type="ECO:0000256" key="1">
    <source>
        <dbReference type="ARBA" id="ARBA00004942"/>
    </source>
</evidence>
<dbReference type="SFLD" id="SFLDG01060">
    <property type="entry name" value="BATS_domain_containing"/>
    <property type="match status" value="1"/>
</dbReference>
<evidence type="ECO:0000256" key="11">
    <source>
        <dbReference type="ARBA" id="ARBA00023004"/>
    </source>
</evidence>
<keyword evidence="10 16" id="KW-0093">Biotin biosynthesis</keyword>
<dbReference type="GO" id="GO:0051539">
    <property type="term" value="F:4 iron, 4 sulfur cluster binding"/>
    <property type="evidence" value="ECO:0007669"/>
    <property type="project" value="UniProtKB-KW"/>
</dbReference>
<comment type="pathway">
    <text evidence="1 16">Cofactor biosynthesis; biotin biosynthesis; biotin from 7,8-diaminononanoate: step 2/2.</text>
</comment>
<dbReference type="SMART" id="SM00729">
    <property type="entry name" value="Elp3"/>
    <property type="match status" value="1"/>
</dbReference>
<dbReference type="Proteomes" id="UP000273307">
    <property type="component" value="Unassembled WGS sequence"/>
</dbReference>
<comment type="similarity">
    <text evidence="2 16">Belongs to the radical SAM superfamily. Biotin synthase family.</text>
</comment>
<feature type="domain" description="Radical SAM core" evidence="19">
    <location>
        <begin position="56"/>
        <end position="283"/>
    </location>
</feature>
<dbReference type="HAMAP" id="MF_01694">
    <property type="entry name" value="BioB"/>
    <property type="match status" value="1"/>
</dbReference>
<dbReference type="PANTHER" id="PTHR22976">
    <property type="entry name" value="BIOTIN SYNTHASE"/>
    <property type="match status" value="1"/>
</dbReference>
<dbReference type="NCBIfam" id="TIGR00433">
    <property type="entry name" value="bioB"/>
    <property type="match status" value="1"/>
</dbReference>
<evidence type="ECO:0000256" key="16">
    <source>
        <dbReference type="HAMAP-Rule" id="MF_01694"/>
    </source>
</evidence>
<keyword evidence="9 16" id="KW-0479">Metal-binding</keyword>
<dbReference type="GO" id="GO:0005506">
    <property type="term" value="F:iron ion binding"/>
    <property type="evidence" value="ECO:0007669"/>
    <property type="project" value="UniProtKB-UniRule"/>
</dbReference>
<dbReference type="CDD" id="cd01335">
    <property type="entry name" value="Radical_SAM"/>
    <property type="match status" value="1"/>
</dbReference>
<comment type="caution">
    <text evidence="16">Lacks conserved residue(s) required for the propagation of feature annotation.</text>
</comment>
<comment type="cofactor">
    <cofactor evidence="16 17">
        <name>[4Fe-4S] cluster</name>
        <dbReference type="ChEBI" id="CHEBI:49883"/>
    </cofactor>
    <text evidence="16 17">Binds 1 [4Fe-4S] cluster. The cluster is coordinated with 3 cysteines and an exchangeable S-adenosyl-L-methionine.</text>
</comment>
<dbReference type="PROSITE" id="PS51918">
    <property type="entry name" value="RADICAL_SAM"/>
    <property type="match status" value="1"/>
</dbReference>
<evidence type="ECO:0000256" key="13">
    <source>
        <dbReference type="ARBA" id="ARBA00051157"/>
    </source>
</evidence>
<evidence type="ECO:0000256" key="12">
    <source>
        <dbReference type="ARBA" id="ARBA00023014"/>
    </source>
</evidence>
<sequence>MTSQTCDEVLLAIEAQAVCRDRVDRDNLLAVLASGDDDLLDVIAAAGRVRRKFFGRRVKLNDLVNMKSGMCPENCGYCSQRLASSAEILKYSWIDTDEAAQHAQCAINAGAKRICLVAAGRGPADRDLERVAETVAAIKDSAPAAQVCVCLGLLKRGQAERLGQAGADAYDHNLNTSAEDYAQICSTHTFDDRTATVTAAKTAGLSPYSGAVVGMGEFDADIVDVALALRELQPDSVPVNFLIPFQGTPLGEHWELTPQRCLRILAMFRFAFPNVEVRIAGGREIHLRTLQPLALHPANSMVLGDYLTSQGQSGDADRAIVADAGFVIEGLDEPNPADRAPRPSPGAPMRRWHHHPRQYLNRR</sequence>
<keyword evidence="7 16" id="KW-0949">S-adenosyl-L-methionine</keyword>
<organism evidence="20 21">
    <name type="scientific">Mycobacterium attenuatum</name>
    <dbReference type="NCBI Taxonomy" id="2341086"/>
    <lineage>
        <taxon>Bacteria</taxon>
        <taxon>Bacillati</taxon>
        <taxon>Actinomycetota</taxon>
        <taxon>Actinomycetes</taxon>
        <taxon>Mycobacteriales</taxon>
        <taxon>Mycobacteriaceae</taxon>
        <taxon>Mycobacterium</taxon>
    </lineage>
</organism>
<evidence type="ECO:0000259" key="19">
    <source>
        <dbReference type="PROSITE" id="PS51918"/>
    </source>
</evidence>